<evidence type="ECO:0000256" key="1">
    <source>
        <dbReference type="ARBA" id="ARBA00022801"/>
    </source>
</evidence>
<organism evidence="5 6">
    <name type="scientific">Promicromonospora umidemergens</name>
    <dbReference type="NCBI Taxonomy" id="629679"/>
    <lineage>
        <taxon>Bacteria</taxon>
        <taxon>Bacillati</taxon>
        <taxon>Actinomycetota</taxon>
        <taxon>Actinomycetes</taxon>
        <taxon>Micrococcales</taxon>
        <taxon>Promicromonosporaceae</taxon>
        <taxon>Promicromonospora</taxon>
    </lineage>
</organism>
<keyword evidence="1 5" id="KW-0378">Hydrolase</keyword>
<name>A0ABP8XLM1_9MICO</name>
<evidence type="ECO:0000259" key="4">
    <source>
        <dbReference type="SMART" id="SM00939"/>
    </source>
</evidence>
<dbReference type="InterPro" id="IPR008979">
    <property type="entry name" value="Galactose-bd-like_sf"/>
</dbReference>
<feature type="chain" id="PRO_5045393023" evidence="3">
    <location>
        <begin position="32"/>
        <end position="580"/>
    </location>
</feature>
<feature type="region of interest" description="Disordered" evidence="2">
    <location>
        <begin position="33"/>
        <end position="60"/>
    </location>
</feature>
<dbReference type="SUPFAM" id="SSF53474">
    <property type="entry name" value="alpha/beta-Hydrolases"/>
    <property type="match status" value="1"/>
</dbReference>
<feature type="domain" description="Xaa-Pro dipeptidyl-peptidase C-terminal" evidence="4">
    <location>
        <begin position="366"/>
        <end position="548"/>
    </location>
</feature>
<evidence type="ECO:0000256" key="3">
    <source>
        <dbReference type="SAM" id="SignalP"/>
    </source>
</evidence>
<evidence type="ECO:0000313" key="5">
    <source>
        <dbReference type="EMBL" id="GAA4709294.1"/>
    </source>
</evidence>
<dbReference type="SMART" id="SM00939">
    <property type="entry name" value="PepX_C"/>
    <property type="match status" value="1"/>
</dbReference>
<comment type="caution">
    <text evidence="5">The sequence shown here is derived from an EMBL/GenBank/DDBJ whole genome shotgun (WGS) entry which is preliminary data.</text>
</comment>
<dbReference type="SUPFAM" id="SSF49785">
    <property type="entry name" value="Galactose-binding domain-like"/>
    <property type="match status" value="1"/>
</dbReference>
<dbReference type="InterPro" id="IPR013736">
    <property type="entry name" value="Xaa-Pro_dipept_C"/>
</dbReference>
<dbReference type="GO" id="GO:0016787">
    <property type="term" value="F:hydrolase activity"/>
    <property type="evidence" value="ECO:0007669"/>
    <property type="project" value="UniProtKB-KW"/>
</dbReference>
<dbReference type="Gene3D" id="3.40.50.1820">
    <property type="entry name" value="alpha/beta hydrolase"/>
    <property type="match status" value="2"/>
</dbReference>
<evidence type="ECO:0000313" key="6">
    <source>
        <dbReference type="Proteomes" id="UP001500843"/>
    </source>
</evidence>
<protein>
    <submittedName>
        <fullName evidence="5">CocE/NonD family hydrolase</fullName>
    </submittedName>
</protein>
<feature type="signal peptide" evidence="3">
    <location>
        <begin position="1"/>
        <end position="31"/>
    </location>
</feature>
<dbReference type="InterPro" id="IPR000383">
    <property type="entry name" value="Xaa-Pro-like_dom"/>
</dbReference>
<dbReference type="RefSeq" id="WP_253868377.1">
    <property type="nucleotide sequence ID" value="NZ_BAABHM010000016.1"/>
</dbReference>
<reference evidence="6" key="1">
    <citation type="journal article" date="2019" name="Int. J. Syst. Evol. Microbiol.">
        <title>The Global Catalogue of Microorganisms (GCM) 10K type strain sequencing project: providing services to taxonomists for standard genome sequencing and annotation.</title>
        <authorList>
            <consortium name="The Broad Institute Genomics Platform"/>
            <consortium name="The Broad Institute Genome Sequencing Center for Infectious Disease"/>
            <person name="Wu L."/>
            <person name="Ma J."/>
        </authorList>
    </citation>
    <scope>NUCLEOTIDE SEQUENCE [LARGE SCALE GENOMIC DNA]</scope>
    <source>
        <strain evidence="6">JCM 17975</strain>
    </source>
</reference>
<sequence length="580" mass="62074">MKRSRAAVSTASVLATVVAVTGTLAIPAATAASGTAASSAPGSASVATADDPVTHEENARVPEGSVWTQHYFPSSDGSDVELHADVLLPEGMKKGEQVPVILSAGSYFGHSGQSTVEDHPHTGPSDRFGDLVEGIDLFDRGYALVLVDVRGYGGSTGCIDFAGPGEQADVKAAVGWAADQSWSTGAVGMYGKSYDALTGLIGNNLDQDALKAVVAQEPIWDMYDRVRSNGVPRQEGIIAPSTYNQIASLPQMPDDDPRYVENAAYETKHPECLAANTMNTMIADPRTQYWKDRDLAKHAEGSDTPLFVTQGFLEWNTRPEGMEEYLTNHEGPQRGWLGPWDHVRGNDRTEDGTLKMGREGWFQEIGAFYDEHLKGVEPKVDYPAYSIQDSTGAWRGEDTWPVVDKTAKISLGRGSYVDDGGPAEDKDGARSSFLKWSEPVGQDTRVGGTPQISLNAKGTGNLLVELHDVAPDGTAVPFVEQAAVVHGGRLTIDLESTDWTLAAGHRLAVEIGSIQTGTWVDTPSGKTIKVSNARLELPLDDPADDTATEGDRATWLDTYLAAYTADLPVEDPSFTVPPVG</sequence>
<proteinExistence type="predicted"/>
<dbReference type="Proteomes" id="UP001500843">
    <property type="component" value="Unassembled WGS sequence"/>
</dbReference>
<gene>
    <name evidence="5" type="ORF">GCM10023198_35090</name>
</gene>
<keyword evidence="3" id="KW-0732">Signal</keyword>
<evidence type="ECO:0000256" key="2">
    <source>
        <dbReference type="SAM" id="MobiDB-lite"/>
    </source>
</evidence>
<dbReference type="InterPro" id="IPR029058">
    <property type="entry name" value="AB_hydrolase_fold"/>
</dbReference>
<accession>A0ABP8XLM1</accession>
<feature type="compositionally biased region" description="Low complexity" evidence="2">
    <location>
        <begin position="33"/>
        <end position="49"/>
    </location>
</feature>
<dbReference type="InterPro" id="IPR005674">
    <property type="entry name" value="CocE/Ser_esterase"/>
</dbReference>
<keyword evidence="6" id="KW-1185">Reference proteome</keyword>
<dbReference type="NCBIfam" id="TIGR00976">
    <property type="entry name" value="CocE_NonD"/>
    <property type="match status" value="2"/>
</dbReference>
<dbReference type="Pfam" id="PF02129">
    <property type="entry name" value="Peptidase_S15"/>
    <property type="match status" value="1"/>
</dbReference>
<dbReference type="EMBL" id="BAABHM010000016">
    <property type="protein sequence ID" value="GAA4709294.1"/>
    <property type="molecule type" value="Genomic_DNA"/>
</dbReference>